<evidence type="ECO:0000313" key="3">
    <source>
        <dbReference type="Proteomes" id="UP000229340"/>
    </source>
</evidence>
<dbReference type="Proteomes" id="UP000229340">
    <property type="component" value="Chromosome"/>
</dbReference>
<dbReference type="EMBL" id="CP024443">
    <property type="protein sequence ID" value="ATR77846.1"/>
    <property type="molecule type" value="Genomic_DNA"/>
</dbReference>
<keyword evidence="1" id="KW-0472">Membrane</keyword>
<protein>
    <submittedName>
        <fullName evidence="2">Uncharacterized protein</fullName>
    </submittedName>
</protein>
<reference evidence="3" key="1">
    <citation type="submission" date="2017-11" db="EMBL/GenBank/DDBJ databases">
        <title>Complete genome sequence of Moraxella osloensis NP7 isolated from human skin.</title>
        <authorList>
            <person name="Lee K."/>
            <person name="Lim J.Y."/>
            <person name="Hwang I."/>
        </authorList>
    </citation>
    <scope>NUCLEOTIDE SEQUENCE [LARGE SCALE GENOMIC DNA]</scope>
    <source>
        <strain evidence="3">NP7</strain>
    </source>
</reference>
<evidence type="ECO:0000256" key="1">
    <source>
        <dbReference type="SAM" id="Phobius"/>
    </source>
</evidence>
<dbReference type="RefSeq" id="WP_100269235.1">
    <property type="nucleotide sequence ID" value="NZ_CP024443.1"/>
</dbReference>
<keyword evidence="1" id="KW-1133">Transmembrane helix</keyword>
<name>A0A2D2LS47_FAUOS</name>
<proteinExistence type="predicted"/>
<dbReference type="AlphaFoldDB" id="A0A2D2LS47"/>
<keyword evidence="1" id="KW-0812">Transmembrane</keyword>
<organism evidence="2 3">
    <name type="scientific">Faucicola osloensis</name>
    <name type="common">Moraxella osloensis</name>
    <dbReference type="NCBI Taxonomy" id="34062"/>
    <lineage>
        <taxon>Bacteria</taxon>
        <taxon>Pseudomonadati</taxon>
        <taxon>Pseudomonadota</taxon>
        <taxon>Gammaproteobacteria</taxon>
        <taxon>Moraxellales</taxon>
        <taxon>Moraxellaceae</taxon>
        <taxon>Faucicola</taxon>
    </lineage>
</organism>
<feature type="transmembrane region" description="Helical" evidence="1">
    <location>
        <begin position="179"/>
        <end position="208"/>
    </location>
</feature>
<accession>A0A2D2LS47</accession>
<gene>
    <name evidence="2" type="ORF">NP7_00215</name>
</gene>
<evidence type="ECO:0000313" key="2">
    <source>
        <dbReference type="EMBL" id="ATR77846.1"/>
    </source>
</evidence>
<sequence length="235" mass="26159">MLSFHTITWDNKPVTGEVVSLVGEVVKINRSTSTTTNVTGGGGSVRTTGGSSGYTHPLYAGLDRPKTDVRIKPVKVTTKSTFHDDVYLIDSTGKEHFIQFTDRPELGIREGHQLQLLSVNADVAGEKLFASNVAIKNKSLDKVFYDHLSFAPIQTYKATQVKLAKRYFMNLPTIKKVLFSVYLLIILMCMIFPPLGILVALPLIFVMVKNLKSLNKKFEDEFNHDVVPALQKAMI</sequence>